<evidence type="ECO:0000256" key="1">
    <source>
        <dbReference type="SAM" id="Phobius"/>
    </source>
</evidence>
<organism evidence="2 3">
    <name type="scientific">Hymenobacter oligotrophus</name>
    <dbReference type="NCBI Taxonomy" id="2319843"/>
    <lineage>
        <taxon>Bacteria</taxon>
        <taxon>Pseudomonadati</taxon>
        <taxon>Bacteroidota</taxon>
        <taxon>Cytophagia</taxon>
        <taxon>Cytophagales</taxon>
        <taxon>Hymenobacteraceae</taxon>
        <taxon>Hymenobacter</taxon>
    </lineage>
</organism>
<dbReference type="SUPFAM" id="SSF81343">
    <property type="entry name" value="Fumarate reductase respiratory complex transmembrane subunits"/>
    <property type="match status" value="1"/>
</dbReference>
<accession>A0A3B7R743</accession>
<feature type="transmembrane region" description="Helical" evidence="1">
    <location>
        <begin position="16"/>
        <end position="40"/>
    </location>
</feature>
<keyword evidence="1" id="KW-0472">Membrane</keyword>
<dbReference type="NCBIfam" id="TIGR02046">
    <property type="entry name" value="sdhC_b558_fam"/>
    <property type="match status" value="1"/>
</dbReference>
<evidence type="ECO:0000313" key="2">
    <source>
        <dbReference type="EMBL" id="AYA36959.1"/>
    </source>
</evidence>
<keyword evidence="1" id="KW-0812">Transmembrane</keyword>
<name>A0A3B7R743_9BACT</name>
<feature type="transmembrane region" description="Helical" evidence="1">
    <location>
        <begin position="159"/>
        <end position="177"/>
    </location>
</feature>
<dbReference type="EMBL" id="CP032317">
    <property type="protein sequence ID" value="AYA36959.1"/>
    <property type="molecule type" value="Genomic_DNA"/>
</dbReference>
<reference evidence="2 3" key="1">
    <citation type="submission" date="2018-09" db="EMBL/GenBank/DDBJ databases">
        <title>Hymenobacter medium sp. nov., isolated from R2A medium.</title>
        <authorList>
            <person name="Yingchao G."/>
        </authorList>
    </citation>
    <scope>NUCLEOTIDE SEQUENCE [LARGE SCALE GENOMIC DNA]</scope>
    <source>
        <strain evidence="3">sh-6</strain>
    </source>
</reference>
<dbReference type="CDD" id="cd03498">
    <property type="entry name" value="SQR_TypeB_2_TM"/>
    <property type="match status" value="1"/>
</dbReference>
<feature type="transmembrane region" description="Helical" evidence="1">
    <location>
        <begin position="111"/>
        <end position="130"/>
    </location>
</feature>
<feature type="transmembrane region" description="Helical" evidence="1">
    <location>
        <begin position="60"/>
        <end position="77"/>
    </location>
</feature>
<dbReference type="GO" id="GO:0016020">
    <property type="term" value="C:membrane"/>
    <property type="evidence" value="ECO:0007669"/>
    <property type="project" value="InterPro"/>
</dbReference>
<protein>
    <submittedName>
        <fullName evidence="2">Succinate dehydrogenase</fullName>
    </submittedName>
</protein>
<evidence type="ECO:0000313" key="3">
    <source>
        <dbReference type="Proteomes" id="UP000262802"/>
    </source>
</evidence>
<feature type="transmembrane region" description="Helical" evidence="1">
    <location>
        <begin position="198"/>
        <end position="222"/>
    </location>
</feature>
<dbReference type="Gene3D" id="1.20.1300.10">
    <property type="entry name" value="Fumarate reductase/succinate dehydrogenase, transmembrane subunit"/>
    <property type="match status" value="1"/>
</dbReference>
<sequence>MSWLSKALTSSIGRKIVVAVTGLFLCSFLVVHLVGNLQLFKNDGGVAFNIYSHFMGTNPVIRVMEIVLVAGFVFHIYETYMLTARNKAARGAQGYVVNHNEQNSPWQSRNMGLLGTIILIFLLVHLYNFFYRARFGELDPDINNNDDLFTLVASSFKQWWYVVLYVAAQIALGFHLVHGFKSAFQTLGLTHRKYTPAITYAGYAFAILVAAGFAVMPLYFYFLTDDNYQPVWAVKPLVDTINLALN</sequence>
<keyword evidence="3" id="KW-1185">Reference proteome</keyword>
<gene>
    <name evidence="2" type="ORF">D3Y59_07740</name>
</gene>
<dbReference type="RefSeq" id="WP_119444537.1">
    <property type="nucleotide sequence ID" value="NZ_CP032317.1"/>
</dbReference>
<dbReference type="OrthoDB" id="9802842at2"/>
<dbReference type="AlphaFoldDB" id="A0A3B7R743"/>
<dbReference type="KEGG" id="hyh:D3Y59_07740"/>
<proteinExistence type="predicted"/>
<dbReference type="InterPro" id="IPR034804">
    <property type="entry name" value="SQR/QFR_C/D"/>
</dbReference>
<dbReference type="InterPro" id="IPR011138">
    <property type="entry name" value="Cytochrome_b-558"/>
</dbReference>
<keyword evidence="1" id="KW-1133">Transmembrane helix</keyword>
<dbReference type="Proteomes" id="UP000262802">
    <property type="component" value="Chromosome"/>
</dbReference>